<sequence length="354" mass="40907">MRHQCLSRRLRFHRQNQRRPSIRDAPSPAKSMTPKIWFPLTHLFALAVTLAPGLLPAQTFLDPSRAASNTSSTVAPQVRESSTEPLAELEEDNTFAPISPGDNDIGQQLILKRQEKARSFSAWVDSSMFWTDNAANVDIGKFDDWFYNGGVNLAWQKRLHSRFYADAYIGQHWYLYDEFDVLDYQVGDATLGTLIILPELANTILHAHYQYQRITQNIDDDAIYETHNLRIGAQKTFLIDRLNSFNTNILAVFALDTDPDLLQRHEYAAQAAYSFKITRRLIFTLAGRVAYYDYFNLDGRQDWFQTYSASLTWRPKEYLELSAHYNYAINRSSRDVFDYETQIAGPSIALKFRF</sequence>
<dbReference type="SUPFAM" id="SSF56935">
    <property type="entry name" value="Porins"/>
    <property type="match status" value="1"/>
</dbReference>
<feature type="compositionally biased region" description="Polar residues" evidence="4">
    <location>
        <begin position="66"/>
        <end position="84"/>
    </location>
</feature>
<dbReference type="EMBL" id="VAUV01000021">
    <property type="protein sequence ID" value="TLD68644.1"/>
    <property type="molecule type" value="Genomic_DNA"/>
</dbReference>
<gene>
    <name evidence="5" type="ORF">FEM03_21630</name>
</gene>
<comment type="subcellular location">
    <subcellularLocation>
        <location evidence="1">Cell outer membrane</location>
    </subcellularLocation>
</comment>
<dbReference type="OrthoDB" id="181926at2"/>
<evidence type="ECO:0000256" key="2">
    <source>
        <dbReference type="ARBA" id="ARBA00023136"/>
    </source>
</evidence>
<evidence type="ECO:0000313" key="5">
    <source>
        <dbReference type="EMBL" id="TLD68644.1"/>
    </source>
</evidence>
<keyword evidence="3" id="KW-0998">Cell outer membrane</keyword>
<evidence type="ECO:0000256" key="1">
    <source>
        <dbReference type="ARBA" id="ARBA00004442"/>
    </source>
</evidence>
<organism evidence="5 6">
    <name type="scientific">Phragmitibacter flavus</name>
    <dbReference type="NCBI Taxonomy" id="2576071"/>
    <lineage>
        <taxon>Bacteria</taxon>
        <taxon>Pseudomonadati</taxon>
        <taxon>Verrucomicrobiota</taxon>
        <taxon>Verrucomicrobiia</taxon>
        <taxon>Verrucomicrobiales</taxon>
        <taxon>Verrucomicrobiaceae</taxon>
        <taxon>Phragmitibacter</taxon>
    </lineage>
</organism>
<keyword evidence="6" id="KW-1185">Reference proteome</keyword>
<dbReference type="Gene3D" id="2.40.170.20">
    <property type="entry name" value="TonB-dependent receptor, beta-barrel domain"/>
    <property type="match status" value="1"/>
</dbReference>
<evidence type="ECO:0000256" key="3">
    <source>
        <dbReference type="ARBA" id="ARBA00023237"/>
    </source>
</evidence>
<feature type="compositionally biased region" description="Basic residues" evidence="4">
    <location>
        <begin position="1"/>
        <end position="17"/>
    </location>
</feature>
<keyword evidence="2" id="KW-0472">Membrane</keyword>
<evidence type="ECO:0000256" key="4">
    <source>
        <dbReference type="SAM" id="MobiDB-lite"/>
    </source>
</evidence>
<dbReference type="Proteomes" id="UP000306196">
    <property type="component" value="Unassembled WGS sequence"/>
</dbReference>
<name>A0A5R8K8H7_9BACT</name>
<dbReference type="GO" id="GO:0009279">
    <property type="term" value="C:cell outer membrane"/>
    <property type="evidence" value="ECO:0007669"/>
    <property type="project" value="UniProtKB-SubCell"/>
</dbReference>
<proteinExistence type="predicted"/>
<dbReference type="InterPro" id="IPR036942">
    <property type="entry name" value="Beta-barrel_TonB_sf"/>
</dbReference>
<feature type="region of interest" description="Disordered" evidence="4">
    <location>
        <begin position="1"/>
        <end position="29"/>
    </location>
</feature>
<reference evidence="5 6" key="1">
    <citation type="submission" date="2019-05" db="EMBL/GenBank/DDBJ databases">
        <title>Verrucobacter flavum gen. nov., sp. nov. a new member of the family Verrucomicrobiaceae.</title>
        <authorList>
            <person name="Szuroczki S."/>
            <person name="Abbaszade G."/>
            <person name="Szabo A."/>
            <person name="Felfoldi T."/>
            <person name="Schumann P."/>
            <person name="Boka K."/>
            <person name="Keki Z."/>
            <person name="Toumi M."/>
            <person name="Toth E."/>
        </authorList>
    </citation>
    <scope>NUCLEOTIDE SEQUENCE [LARGE SCALE GENOMIC DNA]</scope>
    <source>
        <strain evidence="5 6">MG-N-17</strain>
    </source>
</reference>
<dbReference type="AlphaFoldDB" id="A0A5R8K8H7"/>
<protein>
    <submittedName>
        <fullName evidence="5">Uncharacterized protein</fullName>
    </submittedName>
</protein>
<comment type="caution">
    <text evidence="5">The sequence shown here is derived from an EMBL/GenBank/DDBJ whole genome shotgun (WGS) entry which is preliminary data.</text>
</comment>
<feature type="region of interest" description="Disordered" evidence="4">
    <location>
        <begin position="65"/>
        <end position="86"/>
    </location>
</feature>
<evidence type="ECO:0000313" key="6">
    <source>
        <dbReference type="Proteomes" id="UP000306196"/>
    </source>
</evidence>
<accession>A0A5R8K8H7</accession>